<feature type="compositionally biased region" description="Low complexity" evidence="8">
    <location>
        <begin position="278"/>
        <end position="288"/>
    </location>
</feature>
<dbReference type="AlphaFoldDB" id="A0A672GD77"/>
<keyword evidence="11" id="KW-1185">Reference proteome</keyword>
<evidence type="ECO:0000259" key="9">
    <source>
        <dbReference type="PROSITE" id="PS50011"/>
    </source>
</evidence>
<reference evidence="10" key="3">
    <citation type="submission" date="2025-09" db="UniProtKB">
        <authorList>
            <consortium name="Ensembl"/>
        </authorList>
    </citation>
    <scope>IDENTIFICATION</scope>
</reference>
<dbReference type="GO" id="GO:0004713">
    <property type="term" value="F:protein tyrosine kinase activity"/>
    <property type="evidence" value="ECO:0007669"/>
    <property type="project" value="TreeGrafter"/>
</dbReference>
<accession>A0A672GD77</accession>
<dbReference type="PROSITE" id="PS00107">
    <property type="entry name" value="PROTEIN_KINASE_ATP"/>
    <property type="match status" value="1"/>
</dbReference>
<feature type="region of interest" description="Disordered" evidence="8">
    <location>
        <begin position="277"/>
        <end position="299"/>
    </location>
</feature>
<dbReference type="PROSITE" id="PS00108">
    <property type="entry name" value="PROTEIN_KINASE_ST"/>
    <property type="match status" value="1"/>
</dbReference>
<evidence type="ECO:0000256" key="7">
    <source>
        <dbReference type="RuleBase" id="RU000304"/>
    </source>
</evidence>
<dbReference type="InterPro" id="IPR011009">
    <property type="entry name" value="Kinase-like_dom_sf"/>
</dbReference>
<keyword evidence="3 6" id="KW-0547">Nucleotide-binding</keyword>
<reference evidence="10" key="2">
    <citation type="submission" date="2025-08" db="UniProtKB">
        <authorList>
            <consortium name="Ensembl"/>
        </authorList>
    </citation>
    <scope>IDENTIFICATION</scope>
</reference>
<keyword evidence="4" id="KW-0418">Kinase</keyword>
<name>A0A672GD77_SALFA</name>
<dbReference type="Gene3D" id="3.30.200.20">
    <property type="entry name" value="Phosphorylase Kinase, domain 1"/>
    <property type="match status" value="1"/>
</dbReference>
<evidence type="ECO:0000313" key="10">
    <source>
        <dbReference type="Ensembl" id="ENSSFAP00005014925.1"/>
    </source>
</evidence>
<dbReference type="InterPro" id="IPR017441">
    <property type="entry name" value="Protein_kinase_ATP_BS"/>
</dbReference>
<dbReference type="InterPro" id="IPR008271">
    <property type="entry name" value="Ser/Thr_kinase_AS"/>
</dbReference>
<dbReference type="GO" id="GO:0005737">
    <property type="term" value="C:cytoplasm"/>
    <property type="evidence" value="ECO:0007669"/>
    <property type="project" value="TreeGrafter"/>
</dbReference>
<dbReference type="PROSITE" id="PS50011">
    <property type="entry name" value="PROTEIN_KINASE_DOM"/>
    <property type="match status" value="1"/>
</dbReference>
<evidence type="ECO:0000256" key="2">
    <source>
        <dbReference type="ARBA" id="ARBA00022679"/>
    </source>
</evidence>
<organism evidence="10 11">
    <name type="scientific">Salarias fasciatus</name>
    <name type="common">Jewelled blenny</name>
    <name type="synonym">Blennius fasciatus</name>
    <dbReference type="NCBI Taxonomy" id="181472"/>
    <lineage>
        <taxon>Eukaryota</taxon>
        <taxon>Metazoa</taxon>
        <taxon>Chordata</taxon>
        <taxon>Craniata</taxon>
        <taxon>Vertebrata</taxon>
        <taxon>Euteleostomi</taxon>
        <taxon>Actinopterygii</taxon>
        <taxon>Neopterygii</taxon>
        <taxon>Teleostei</taxon>
        <taxon>Neoteleostei</taxon>
        <taxon>Acanthomorphata</taxon>
        <taxon>Ovalentaria</taxon>
        <taxon>Blenniimorphae</taxon>
        <taxon>Blenniiformes</taxon>
        <taxon>Blennioidei</taxon>
        <taxon>Blenniidae</taxon>
        <taxon>Salariinae</taxon>
        <taxon>Salarias</taxon>
    </lineage>
</organism>
<dbReference type="InterPro" id="IPR050494">
    <property type="entry name" value="Ser_Thr_dual-spec_kinase"/>
</dbReference>
<reference evidence="10" key="1">
    <citation type="submission" date="2019-06" db="EMBL/GenBank/DDBJ databases">
        <authorList>
            <consortium name="Wellcome Sanger Institute Data Sharing"/>
        </authorList>
    </citation>
    <scope>NUCLEOTIDE SEQUENCE [LARGE SCALE GENOMIC DNA]</scope>
</reference>
<dbReference type="PANTHER" id="PTHR24058:SF53">
    <property type="entry name" value="HOMEODOMAIN-INTERACTING PROTEIN KINASE 2"/>
    <property type="match status" value="1"/>
</dbReference>
<dbReference type="GO" id="GO:0004674">
    <property type="term" value="F:protein serine/threonine kinase activity"/>
    <property type="evidence" value="ECO:0007669"/>
    <property type="project" value="UniProtKB-KW"/>
</dbReference>
<keyword evidence="5 6" id="KW-0067">ATP-binding</keyword>
<proteinExistence type="inferred from homology"/>
<evidence type="ECO:0000256" key="6">
    <source>
        <dbReference type="PROSITE-ProRule" id="PRU10141"/>
    </source>
</evidence>
<keyword evidence="2" id="KW-0808">Transferase</keyword>
<protein>
    <recommendedName>
        <fullName evidence="9">Protein kinase domain-containing protein</fullName>
    </recommendedName>
</protein>
<feature type="binding site" evidence="6">
    <location>
        <position position="50"/>
    </location>
    <ligand>
        <name>ATP</name>
        <dbReference type="ChEBI" id="CHEBI:30616"/>
    </ligand>
</feature>
<evidence type="ECO:0000256" key="8">
    <source>
        <dbReference type="SAM" id="MobiDB-lite"/>
    </source>
</evidence>
<evidence type="ECO:0000256" key="5">
    <source>
        <dbReference type="ARBA" id="ARBA00022840"/>
    </source>
</evidence>
<evidence type="ECO:0000256" key="3">
    <source>
        <dbReference type="ARBA" id="ARBA00022741"/>
    </source>
</evidence>
<evidence type="ECO:0000313" key="11">
    <source>
        <dbReference type="Proteomes" id="UP000472267"/>
    </source>
</evidence>
<sequence length="370" mass="41201">MNSHSQASFTGAKHSHIPESYKVIKKLGEGAWGAVYRCLKPETNEEVAVKTTLKEPYNLKYEVRTNTKTEKLDEKHMHLDDIRVVIQQLAVALDGLKTVGLIHADLKMDNVMLVDHIKQPLRVKIIDFGMSFFRKRAKTGSVHQNVEGRAPELVFGLPFSESIDIWSLGCMMGTMLLFMLFFEGKSEYKALQNIITVLGPPPQRLLDAGLYTDDFFKKDRNSWTLKTPEEFKEGESDSQSDSEVLFEWKPLDEMMKYRPYLGDDPDDLRDCHPFITRSSASRSHSGPSTHGEHLQPAVPLNVPAVPSGDVTIQEIGKSPESSTIPCSAGMPQRGSLLMASSSTLSSQGALPAGHTLDQAPMGNIYHQLCL</sequence>
<dbReference type="SUPFAM" id="SSF56112">
    <property type="entry name" value="Protein kinase-like (PK-like)"/>
    <property type="match status" value="1"/>
</dbReference>
<dbReference type="Pfam" id="PF00069">
    <property type="entry name" value="Pkinase"/>
    <property type="match status" value="1"/>
</dbReference>
<evidence type="ECO:0000256" key="1">
    <source>
        <dbReference type="ARBA" id="ARBA00022527"/>
    </source>
</evidence>
<dbReference type="Ensembl" id="ENSSFAT00005015545.1">
    <property type="protein sequence ID" value="ENSSFAP00005014925.1"/>
    <property type="gene ID" value="ENSSFAG00005008003.1"/>
</dbReference>
<dbReference type="GO" id="GO:0005524">
    <property type="term" value="F:ATP binding"/>
    <property type="evidence" value="ECO:0007669"/>
    <property type="project" value="UniProtKB-UniRule"/>
</dbReference>
<comment type="similarity">
    <text evidence="7">Belongs to the protein kinase superfamily.</text>
</comment>
<dbReference type="InterPro" id="IPR000719">
    <property type="entry name" value="Prot_kinase_dom"/>
</dbReference>
<dbReference type="PANTHER" id="PTHR24058">
    <property type="entry name" value="DUAL SPECIFICITY PROTEIN KINASE"/>
    <property type="match status" value="1"/>
</dbReference>
<keyword evidence="1 7" id="KW-0723">Serine/threonine-protein kinase</keyword>
<feature type="domain" description="Protein kinase" evidence="9">
    <location>
        <begin position="1"/>
        <end position="275"/>
    </location>
</feature>
<dbReference type="SMART" id="SM00220">
    <property type="entry name" value="S_TKc"/>
    <property type="match status" value="1"/>
</dbReference>
<evidence type="ECO:0000256" key="4">
    <source>
        <dbReference type="ARBA" id="ARBA00022777"/>
    </source>
</evidence>
<dbReference type="Proteomes" id="UP000472267">
    <property type="component" value="Chromosome 15"/>
</dbReference>
<dbReference type="Gene3D" id="1.10.510.10">
    <property type="entry name" value="Transferase(Phosphotransferase) domain 1"/>
    <property type="match status" value="1"/>
</dbReference>